<gene>
    <name evidence="7" type="primary">gpxA2</name>
    <name evidence="7" type="ORF">HMPREF0645_0136</name>
</gene>
<protein>
    <recommendedName>
        <fullName evidence="5">Glutathione peroxidase</fullName>
    </recommendedName>
</protein>
<dbReference type="Proteomes" id="UP000003160">
    <property type="component" value="Unassembled WGS sequence"/>
</dbReference>
<dbReference type="RefSeq" id="WP_007175340.1">
    <property type="nucleotide sequence ID" value="NZ_GG704784.1"/>
</dbReference>
<dbReference type="FunFam" id="3.40.30.10:FF:000010">
    <property type="entry name" value="Glutathione peroxidase"/>
    <property type="match status" value="1"/>
</dbReference>
<dbReference type="GO" id="GO:0004601">
    <property type="term" value="F:peroxidase activity"/>
    <property type="evidence" value="ECO:0007669"/>
    <property type="project" value="UniProtKB-KW"/>
</dbReference>
<dbReference type="InterPro" id="IPR000889">
    <property type="entry name" value="Glutathione_peroxidase"/>
</dbReference>
<keyword evidence="3 5" id="KW-0560">Oxidoreductase</keyword>
<dbReference type="OrthoDB" id="9789406at2"/>
<keyword evidence="2 5" id="KW-0575">Peroxidase</keyword>
<dbReference type="eggNOG" id="COG0386">
    <property type="taxonomic scope" value="Bacteria"/>
</dbReference>
<evidence type="ECO:0000313" key="8">
    <source>
        <dbReference type="Proteomes" id="UP000003160"/>
    </source>
</evidence>
<evidence type="ECO:0000259" key="6">
    <source>
        <dbReference type="PROSITE" id="PS51352"/>
    </source>
</evidence>
<dbReference type="HOGENOM" id="CLU_029507_2_2_10"/>
<dbReference type="EMBL" id="ACKS01000009">
    <property type="protein sequence ID" value="EFA45545.1"/>
    <property type="molecule type" value="Genomic_DNA"/>
</dbReference>
<dbReference type="PANTHER" id="PTHR11592:SF78">
    <property type="entry name" value="GLUTATHIONE PEROXIDASE"/>
    <property type="match status" value="1"/>
</dbReference>
<evidence type="ECO:0000313" key="7">
    <source>
        <dbReference type="EMBL" id="EFA45545.1"/>
    </source>
</evidence>
<evidence type="ECO:0000256" key="4">
    <source>
        <dbReference type="PIRSR" id="PIRSR000303-1"/>
    </source>
</evidence>
<feature type="domain" description="Thioredoxin" evidence="6">
    <location>
        <begin position="1"/>
        <end position="182"/>
    </location>
</feature>
<dbReference type="PROSITE" id="PS00460">
    <property type="entry name" value="GLUTATHIONE_PEROXID_1"/>
    <property type="match status" value="1"/>
</dbReference>
<dbReference type="InterPro" id="IPR029759">
    <property type="entry name" value="GPX_AS"/>
</dbReference>
<feature type="active site" evidence="4">
    <location>
        <position position="36"/>
    </location>
</feature>
<dbReference type="GO" id="GO:0034599">
    <property type="term" value="P:cellular response to oxidative stress"/>
    <property type="evidence" value="ECO:0007669"/>
    <property type="project" value="TreeGrafter"/>
</dbReference>
<comment type="similarity">
    <text evidence="1 5">Belongs to the glutathione peroxidase family.</text>
</comment>
<dbReference type="PROSITE" id="PS51355">
    <property type="entry name" value="GLUTATHIONE_PEROXID_3"/>
    <property type="match status" value="1"/>
</dbReference>
<dbReference type="Pfam" id="PF00255">
    <property type="entry name" value="GSHPx"/>
    <property type="match status" value="1"/>
</dbReference>
<dbReference type="InterPro" id="IPR036249">
    <property type="entry name" value="Thioredoxin-like_sf"/>
</dbReference>
<keyword evidence="8" id="KW-1185">Reference proteome</keyword>
<accession>D1PT51</accession>
<dbReference type="AlphaFoldDB" id="D1PT51"/>
<dbReference type="PROSITE" id="PS51352">
    <property type="entry name" value="THIOREDOXIN_2"/>
    <property type="match status" value="1"/>
</dbReference>
<sequence length="182" mass="20910">MKTIYDFSLSDKKGNEVKLSEYKGKVLLIVNTATECGFTPQYEELEAMYGRLKDKDFEILDIPCNQFGGQAPGSDEDITEFCRLKFGTEFPQFKKSEVNGDNALPLYKWLKSEKGFQGFDMDHKIAPILVDMFDKEGTDWRKSSDIKWNFTKFLISRDGKVVARFEPTKDMAEVEKAIKAEL</sequence>
<dbReference type="PANTHER" id="PTHR11592">
    <property type="entry name" value="GLUTATHIONE PEROXIDASE"/>
    <property type="match status" value="1"/>
</dbReference>
<comment type="caution">
    <text evidence="7">The sequence shown here is derived from an EMBL/GenBank/DDBJ whole genome shotgun (WGS) entry which is preliminary data.</text>
</comment>
<reference evidence="7 8" key="1">
    <citation type="submission" date="2009-10" db="EMBL/GenBank/DDBJ databases">
        <authorList>
            <person name="Qin X."/>
            <person name="Bachman B."/>
            <person name="Battles P."/>
            <person name="Bell A."/>
            <person name="Bess C."/>
            <person name="Bickham C."/>
            <person name="Chaboub L."/>
            <person name="Chen D."/>
            <person name="Coyle M."/>
            <person name="Deiros D.R."/>
            <person name="Dinh H."/>
            <person name="Forbes L."/>
            <person name="Fowler G."/>
            <person name="Francisco L."/>
            <person name="Fu Q."/>
            <person name="Gubbala S."/>
            <person name="Hale W."/>
            <person name="Han Y."/>
            <person name="Hemphill L."/>
            <person name="Highlander S.K."/>
            <person name="Hirani K."/>
            <person name="Hogues M."/>
            <person name="Jackson L."/>
            <person name="Jakkamsetti A."/>
            <person name="Javaid M."/>
            <person name="Jiang H."/>
            <person name="Korchina V."/>
            <person name="Kovar C."/>
            <person name="Lara F."/>
            <person name="Lee S."/>
            <person name="Mata R."/>
            <person name="Mathew T."/>
            <person name="Moen C."/>
            <person name="Morales K."/>
            <person name="Munidasa M."/>
            <person name="Nazareth L."/>
            <person name="Ngo R."/>
            <person name="Nguyen L."/>
            <person name="Okwuonu G."/>
            <person name="Ongeri F."/>
            <person name="Patil S."/>
            <person name="Petrosino J."/>
            <person name="Pham C."/>
            <person name="Pham P."/>
            <person name="Pu L.-L."/>
            <person name="Puazo M."/>
            <person name="Raj R."/>
            <person name="Reid J."/>
            <person name="Rouhana J."/>
            <person name="Saada N."/>
            <person name="Shang Y."/>
            <person name="Simmons D."/>
            <person name="Thornton R."/>
            <person name="Warren J."/>
            <person name="Weissenberger G."/>
            <person name="Zhang J."/>
            <person name="Zhang L."/>
            <person name="Zhou C."/>
            <person name="Zhu D."/>
            <person name="Muzny D."/>
            <person name="Worley K."/>
            <person name="Gibbs R."/>
        </authorList>
    </citation>
    <scope>NUCLEOTIDE SEQUENCE [LARGE SCALE GENOMIC DNA]</scope>
    <source>
        <strain evidence="7 8">DSM 17361</strain>
    </source>
</reference>
<organism evidence="7 8">
    <name type="scientific">Hallella bergensis DSM 17361</name>
    <dbReference type="NCBI Taxonomy" id="585502"/>
    <lineage>
        <taxon>Bacteria</taxon>
        <taxon>Pseudomonadati</taxon>
        <taxon>Bacteroidota</taxon>
        <taxon>Bacteroidia</taxon>
        <taxon>Bacteroidales</taxon>
        <taxon>Prevotellaceae</taxon>
        <taxon>Hallella</taxon>
    </lineage>
</organism>
<dbReference type="PIRSF" id="PIRSF000303">
    <property type="entry name" value="Glutathion_perox"/>
    <property type="match status" value="1"/>
</dbReference>
<name>D1PT51_9BACT</name>
<dbReference type="Gene3D" id="3.40.30.10">
    <property type="entry name" value="Glutaredoxin"/>
    <property type="match status" value="1"/>
</dbReference>
<evidence type="ECO:0000256" key="1">
    <source>
        <dbReference type="ARBA" id="ARBA00006926"/>
    </source>
</evidence>
<evidence type="ECO:0000256" key="3">
    <source>
        <dbReference type="ARBA" id="ARBA00023002"/>
    </source>
</evidence>
<proteinExistence type="inferred from homology"/>
<evidence type="ECO:0000256" key="5">
    <source>
        <dbReference type="RuleBase" id="RU000499"/>
    </source>
</evidence>
<evidence type="ECO:0000256" key="2">
    <source>
        <dbReference type="ARBA" id="ARBA00022559"/>
    </source>
</evidence>
<dbReference type="PRINTS" id="PR01011">
    <property type="entry name" value="GLUTPROXDASE"/>
</dbReference>
<dbReference type="CDD" id="cd00340">
    <property type="entry name" value="GSH_Peroxidase"/>
    <property type="match status" value="1"/>
</dbReference>
<dbReference type="SUPFAM" id="SSF52833">
    <property type="entry name" value="Thioredoxin-like"/>
    <property type="match status" value="1"/>
</dbReference>
<dbReference type="InterPro" id="IPR013766">
    <property type="entry name" value="Thioredoxin_domain"/>
</dbReference>